<evidence type="ECO:0000256" key="5">
    <source>
        <dbReference type="ARBA" id="ARBA00022989"/>
    </source>
</evidence>
<dbReference type="AlphaFoldDB" id="A0A921MC13"/>
<reference evidence="9" key="2">
    <citation type="submission" date="2021-09" db="EMBL/GenBank/DDBJ databases">
        <authorList>
            <person name="Gilroy R."/>
        </authorList>
    </citation>
    <scope>NUCLEOTIDE SEQUENCE</scope>
    <source>
        <strain evidence="9">ChiGjej5B5-7349</strain>
    </source>
</reference>
<comment type="caution">
    <text evidence="9">The sequence shown here is derived from an EMBL/GenBank/DDBJ whole genome shotgun (WGS) entry which is preliminary data.</text>
</comment>
<reference evidence="9" key="1">
    <citation type="journal article" date="2021" name="PeerJ">
        <title>Extensive microbial diversity within the chicken gut microbiome revealed by metagenomics and culture.</title>
        <authorList>
            <person name="Gilroy R."/>
            <person name="Ravi A."/>
            <person name="Getino M."/>
            <person name="Pursley I."/>
            <person name="Horton D.L."/>
            <person name="Alikhan N.F."/>
            <person name="Baker D."/>
            <person name="Gharbi K."/>
            <person name="Hall N."/>
            <person name="Watson M."/>
            <person name="Adriaenssens E.M."/>
            <person name="Foster-Nyarko E."/>
            <person name="Jarju S."/>
            <person name="Secka A."/>
            <person name="Antonio M."/>
            <person name="Oren A."/>
            <person name="Chaudhuri R.R."/>
            <person name="La Ragione R."/>
            <person name="Hildebrand F."/>
            <person name="Pallen M.J."/>
        </authorList>
    </citation>
    <scope>NUCLEOTIDE SEQUENCE</scope>
    <source>
        <strain evidence="9">ChiGjej5B5-7349</strain>
    </source>
</reference>
<dbReference type="InterPro" id="IPR037185">
    <property type="entry name" value="EmrE-like"/>
</dbReference>
<dbReference type="InterPro" id="IPR045324">
    <property type="entry name" value="Small_multidrug_res"/>
</dbReference>
<dbReference type="GO" id="GO:0022857">
    <property type="term" value="F:transmembrane transporter activity"/>
    <property type="evidence" value="ECO:0007669"/>
    <property type="project" value="InterPro"/>
</dbReference>
<evidence type="ECO:0000313" key="9">
    <source>
        <dbReference type="EMBL" id="HJG79237.1"/>
    </source>
</evidence>
<dbReference type="InterPro" id="IPR000390">
    <property type="entry name" value="Small_drug/metabolite_transptr"/>
</dbReference>
<dbReference type="EMBL" id="DYUK01000054">
    <property type="protein sequence ID" value="HJG79237.1"/>
    <property type="molecule type" value="Genomic_DNA"/>
</dbReference>
<dbReference type="SUPFAM" id="SSF103481">
    <property type="entry name" value="Multidrug resistance efflux transporter EmrE"/>
    <property type="match status" value="1"/>
</dbReference>
<keyword evidence="5 8" id="KW-1133">Transmembrane helix</keyword>
<evidence type="ECO:0000256" key="4">
    <source>
        <dbReference type="ARBA" id="ARBA00022692"/>
    </source>
</evidence>
<evidence type="ECO:0000256" key="2">
    <source>
        <dbReference type="ARBA" id="ARBA00022448"/>
    </source>
</evidence>
<dbReference type="Proteomes" id="UP000784435">
    <property type="component" value="Unassembled WGS sequence"/>
</dbReference>
<keyword evidence="2" id="KW-0813">Transport</keyword>
<evidence type="ECO:0000256" key="8">
    <source>
        <dbReference type="SAM" id="Phobius"/>
    </source>
</evidence>
<dbReference type="PANTHER" id="PTHR30561:SF1">
    <property type="entry name" value="MULTIDRUG TRANSPORTER EMRE"/>
    <property type="match status" value="1"/>
</dbReference>
<evidence type="ECO:0000256" key="1">
    <source>
        <dbReference type="ARBA" id="ARBA00004651"/>
    </source>
</evidence>
<keyword evidence="6 8" id="KW-0472">Membrane</keyword>
<comment type="similarity">
    <text evidence="7">Belongs to the drug/metabolite transporter (DMT) superfamily. Small multidrug resistance (SMR) (TC 2.A.7.1) family.</text>
</comment>
<dbReference type="Pfam" id="PF00893">
    <property type="entry name" value="Multi_Drug_Res"/>
    <property type="match status" value="1"/>
</dbReference>
<name>A0A921MC13_9MICO</name>
<dbReference type="Gene3D" id="1.10.3730.20">
    <property type="match status" value="1"/>
</dbReference>
<accession>A0A921MC13</accession>
<organism evidence="9 10">
    <name type="scientific">Brevibacterium senegalense</name>
    <dbReference type="NCBI Taxonomy" id="1033736"/>
    <lineage>
        <taxon>Bacteria</taxon>
        <taxon>Bacillati</taxon>
        <taxon>Actinomycetota</taxon>
        <taxon>Actinomycetes</taxon>
        <taxon>Micrococcales</taxon>
        <taxon>Brevibacteriaceae</taxon>
        <taxon>Brevibacterium</taxon>
    </lineage>
</organism>
<feature type="transmembrane region" description="Helical" evidence="8">
    <location>
        <begin position="30"/>
        <end position="51"/>
    </location>
</feature>
<evidence type="ECO:0000256" key="3">
    <source>
        <dbReference type="ARBA" id="ARBA00022475"/>
    </source>
</evidence>
<feature type="transmembrane region" description="Helical" evidence="8">
    <location>
        <begin position="85"/>
        <end position="102"/>
    </location>
</feature>
<comment type="subcellular location">
    <subcellularLocation>
        <location evidence="1 7">Cell membrane</location>
        <topology evidence="1 7">Multi-pass membrane protein</topology>
    </subcellularLocation>
</comment>
<sequence>MTAALLLSGAIVLEVSGTLSLRMGAVGSRWWYAAVAVLYAGAFGLLALVLAAGMPLGIAYGVWSAVGVVLTAILGRLLFQEPFTWVSALGVALITGGVLLVLL</sequence>
<feature type="transmembrane region" description="Helical" evidence="8">
    <location>
        <begin position="58"/>
        <end position="79"/>
    </location>
</feature>
<gene>
    <name evidence="9" type="ORF">K8V08_02360</name>
</gene>
<protein>
    <submittedName>
        <fullName evidence="9">QacE family quaternary ammonium compound efflux SMR transporter</fullName>
    </submittedName>
</protein>
<keyword evidence="4 7" id="KW-0812">Transmembrane</keyword>
<evidence type="ECO:0000256" key="7">
    <source>
        <dbReference type="RuleBase" id="RU003942"/>
    </source>
</evidence>
<dbReference type="GO" id="GO:0005886">
    <property type="term" value="C:plasma membrane"/>
    <property type="evidence" value="ECO:0007669"/>
    <property type="project" value="UniProtKB-SubCell"/>
</dbReference>
<dbReference type="PANTHER" id="PTHR30561">
    <property type="entry name" value="SMR FAMILY PROTON-DEPENDENT DRUG EFFLUX TRANSPORTER SUGE"/>
    <property type="match status" value="1"/>
</dbReference>
<evidence type="ECO:0000256" key="6">
    <source>
        <dbReference type="ARBA" id="ARBA00023136"/>
    </source>
</evidence>
<keyword evidence="3" id="KW-1003">Cell membrane</keyword>
<proteinExistence type="inferred from homology"/>
<evidence type="ECO:0000313" key="10">
    <source>
        <dbReference type="Proteomes" id="UP000784435"/>
    </source>
</evidence>